<dbReference type="EMBL" id="JBFDAA010000012">
    <property type="protein sequence ID" value="KAL1123032.1"/>
    <property type="molecule type" value="Genomic_DNA"/>
</dbReference>
<accession>A0ABD0Y715</accession>
<feature type="compositionally biased region" description="Polar residues" evidence="1">
    <location>
        <begin position="62"/>
        <end position="72"/>
    </location>
</feature>
<reference evidence="2 3" key="1">
    <citation type="submission" date="2024-07" db="EMBL/GenBank/DDBJ databases">
        <title>Chromosome-level genome assembly of the water stick insect Ranatra chinensis (Heteroptera: Nepidae).</title>
        <authorList>
            <person name="Liu X."/>
        </authorList>
    </citation>
    <scope>NUCLEOTIDE SEQUENCE [LARGE SCALE GENOMIC DNA]</scope>
    <source>
        <strain evidence="2">Cailab_2021Rc</strain>
        <tissue evidence="2">Muscle</tissue>
    </source>
</reference>
<protein>
    <submittedName>
        <fullName evidence="2">Uncharacterized protein</fullName>
    </submittedName>
</protein>
<evidence type="ECO:0000256" key="1">
    <source>
        <dbReference type="SAM" id="MobiDB-lite"/>
    </source>
</evidence>
<evidence type="ECO:0000313" key="2">
    <source>
        <dbReference type="EMBL" id="KAL1123032.1"/>
    </source>
</evidence>
<evidence type="ECO:0000313" key="3">
    <source>
        <dbReference type="Proteomes" id="UP001558652"/>
    </source>
</evidence>
<gene>
    <name evidence="2" type="ORF">AAG570_002120</name>
</gene>
<comment type="caution">
    <text evidence="2">The sequence shown here is derived from an EMBL/GenBank/DDBJ whole genome shotgun (WGS) entry which is preliminary data.</text>
</comment>
<keyword evidence="3" id="KW-1185">Reference proteome</keyword>
<proteinExistence type="predicted"/>
<organism evidence="2 3">
    <name type="scientific">Ranatra chinensis</name>
    <dbReference type="NCBI Taxonomy" id="642074"/>
    <lineage>
        <taxon>Eukaryota</taxon>
        <taxon>Metazoa</taxon>
        <taxon>Ecdysozoa</taxon>
        <taxon>Arthropoda</taxon>
        <taxon>Hexapoda</taxon>
        <taxon>Insecta</taxon>
        <taxon>Pterygota</taxon>
        <taxon>Neoptera</taxon>
        <taxon>Paraneoptera</taxon>
        <taxon>Hemiptera</taxon>
        <taxon>Heteroptera</taxon>
        <taxon>Panheteroptera</taxon>
        <taxon>Nepomorpha</taxon>
        <taxon>Nepidae</taxon>
        <taxon>Ranatrinae</taxon>
        <taxon>Ranatra</taxon>
    </lineage>
</organism>
<dbReference type="Proteomes" id="UP001558652">
    <property type="component" value="Unassembled WGS sequence"/>
</dbReference>
<dbReference type="AlphaFoldDB" id="A0ABD0Y715"/>
<feature type="region of interest" description="Disordered" evidence="1">
    <location>
        <begin position="42"/>
        <end position="74"/>
    </location>
</feature>
<sequence length="136" mass="15471">MCSKISSTNWQGQQSAAVGAALPPRQPYMSATLDGYQYRRHRKQQQYFPQQQQQQQQKLHWHSTTSPTTAQYPTGLLAPVKIPGRHTQSLSRTAPPTVSTKLCVHLLSFLLSYRLKAVIELTLPRNYLLEWFSTGS</sequence>
<name>A0ABD0Y715_9HEMI</name>
<feature type="compositionally biased region" description="Low complexity" evidence="1">
    <location>
        <begin position="45"/>
        <end position="57"/>
    </location>
</feature>